<dbReference type="Gene3D" id="2.60.40.1120">
    <property type="entry name" value="Carboxypeptidase-like, regulatory domain"/>
    <property type="match status" value="2"/>
</dbReference>
<dbReference type="AlphaFoldDB" id="A0A8J3P670"/>
<accession>A0A8J3P670</accession>
<feature type="signal peptide" evidence="7">
    <location>
        <begin position="1"/>
        <end position="29"/>
    </location>
</feature>
<evidence type="ECO:0000256" key="4">
    <source>
        <dbReference type="ARBA" id="ARBA00022525"/>
    </source>
</evidence>
<dbReference type="InterPro" id="IPR013783">
    <property type="entry name" value="Ig-like_fold"/>
</dbReference>
<dbReference type="EC" id="3.2.1.1" evidence="3"/>
<dbReference type="GO" id="GO:0030246">
    <property type="term" value="F:carbohydrate binding"/>
    <property type="evidence" value="ECO:0007669"/>
    <property type="project" value="InterPro"/>
</dbReference>
<dbReference type="Pfam" id="PF17210">
    <property type="entry name" value="SdrD_B"/>
    <property type="match status" value="1"/>
</dbReference>
<feature type="domain" description="SD-repeat containing protein B" evidence="8">
    <location>
        <begin position="316"/>
        <end position="378"/>
    </location>
</feature>
<dbReference type="InterPro" id="IPR033764">
    <property type="entry name" value="Sdr_B"/>
</dbReference>
<evidence type="ECO:0000256" key="2">
    <source>
        <dbReference type="ARBA" id="ARBA00004613"/>
    </source>
</evidence>
<evidence type="ECO:0000259" key="8">
    <source>
        <dbReference type="Pfam" id="PF17210"/>
    </source>
</evidence>
<dbReference type="Pfam" id="PF13620">
    <property type="entry name" value="CarboxypepD_reg"/>
    <property type="match status" value="2"/>
</dbReference>
<dbReference type="Proteomes" id="UP000630887">
    <property type="component" value="Unassembled WGS sequence"/>
</dbReference>
<organism evidence="9 10">
    <name type="scientific">Catellatospora coxensis</name>
    <dbReference type="NCBI Taxonomy" id="310354"/>
    <lineage>
        <taxon>Bacteria</taxon>
        <taxon>Bacillati</taxon>
        <taxon>Actinomycetota</taxon>
        <taxon>Actinomycetes</taxon>
        <taxon>Micromonosporales</taxon>
        <taxon>Micromonosporaceae</taxon>
        <taxon>Catellatospora</taxon>
    </lineage>
</organism>
<dbReference type="SUPFAM" id="SSF117074">
    <property type="entry name" value="Hypothetical protein PA1324"/>
    <property type="match status" value="1"/>
</dbReference>
<comment type="caution">
    <text evidence="9">The sequence shown here is derived from an EMBL/GenBank/DDBJ whole genome shotgun (WGS) entry which is preliminary data.</text>
</comment>
<evidence type="ECO:0000256" key="3">
    <source>
        <dbReference type="ARBA" id="ARBA00012595"/>
    </source>
</evidence>
<keyword evidence="10" id="KW-1185">Reference proteome</keyword>
<comment type="catalytic activity">
    <reaction evidence="1">
        <text>Endohydrolysis of (1-&gt;4)-alpha-D-glucosidic linkages in polysaccharides containing three or more (1-&gt;4)-alpha-linked D-glucose units.</text>
        <dbReference type="EC" id="3.2.1.1"/>
    </reaction>
</comment>
<dbReference type="GO" id="GO:0004556">
    <property type="term" value="F:alpha-amylase activity"/>
    <property type="evidence" value="ECO:0007669"/>
    <property type="project" value="UniProtKB-EC"/>
</dbReference>
<dbReference type="EMBL" id="BONI01000015">
    <property type="protein sequence ID" value="GIG05446.1"/>
    <property type="molecule type" value="Genomic_DNA"/>
</dbReference>
<dbReference type="RefSeq" id="WP_203691805.1">
    <property type="nucleotide sequence ID" value="NZ_BAAALC010000003.1"/>
</dbReference>
<evidence type="ECO:0000256" key="5">
    <source>
        <dbReference type="ARBA" id="ARBA00022729"/>
    </source>
</evidence>
<comment type="subcellular location">
    <subcellularLocation>
        <location evidence="2">Secreted</location>
    </subcellularLocation>
</comment>
<evidence type="ECO:0000256" key="7">
    <source>
        <dbReference type="SAM" id="SignalP"/>
    </source>
</evidence>
<sequence>MRRTPLRRVGLVLLAATIATMGLSAPAHADPDTGTITGHLTYNGQPVADAQVYASGDGWGVATTDATGRYEITGLVPGPYVVQFQAAGHPEQYAHNARSWDEAAQIPVTAGGVTTADEALLPHGSITGRMVDADGNGLSAWVTAQSETGLSSSVWTSDGNYTLGVHAGRYQVQFQFGNGTSQWAYGKRDNGDATFFDVAVGQTVTVNDTKLPTGGIAGRITAADGGPAANAEVQLFGTDGNYGPHTYTDADGAYLIDGVFVGDWRVRVTRESGLQQWYPNVWTEQAAGAVAVTAGSVRTVNQQLLPTGSISGHFTEAGGNGLADVQVGLQYADGNWLDASTTTDADGGYSFPELPAAQFVVRFDGGNGVDQWAHGKTSFGAADRVTVTAGQNIVVDDVKLPSGSLRVTAKNALTGATIDTFSVYVGIHSADTDNGVATIADLRAGDYLVRSWAAGYASADVPVTITAGQQSSITLLLTPQAKLIAKVVDKATGQPLAGVCVITIVPAHPTLPDGCGDLTGADGKVTLTEDPGKVQLFAFPAEAPGYGAQWLGANGGTGLQGQARDFTLTAGQTFTAPTIKMDKAGTITGKVTTKTGSVQYGSVRVLDEAFNIGGGLGSVELDSDGRYTIGFLGPYQWPLLFKALDHAPQWSGGTGNRFISERITVTAGQTTTYDYKMTRGNLITVKIPGLLDNGFIVVENAAAGDISGVGWTEQNFAEGATFRVLGPQTVKIRWIGSDGWTWWGGADRATATPVSVPAGGNTVFVLS</sequence>
<evidence type="ECO:0000313" key="10">
    <source>
        <dbReference type="Proteomes" id="UP000630887"/>
    </source>
</evidence>
<name>A0A8J3P670_9ACTN</name>
<evidence type="ECO:0000313" key="9">
    <source>
        <dbReference type="EMBL" id="GIG05446.1"/>
    </source>
</evidence>
<proteinExistence type="predicted"/>
<evidence type="ECO:0000256" key="1">
    <source>
        <dbReference type="ARBA" id="ARBA00000548"/>
    </source>
</evidence>
<gene>
    <name evidence="9" type="ORF">Cco03nite_21460</name>
</gene>
<dbReference type="GO" id="GO:0005975">
    <property type="term" value="P:carbohydrate metabolic process"/>
    <property type="evidence" value="ECO:0007669"/>
    <property type="project" value="UniProtKB-ARBA"/>
</dbReference>
<evidence type="ECO:0000256" key="6">
    <source>
        <dbReference type="ARBA" id="ARBA00030238"/>
    </source>
</evidence>
<reference evidence="9 10" key="1">
    <citation type="submission" date="2021-01" db="EMBL/GenBank/DDBJ databases">
        <title>Whole genome shotgun sequence of Catellatospora coxensis NBRC 107359.</title>
        <authorList>
            <person name="Komaki H."/>
            <person name="Tamura T."/>
        </authorList>
    </citation>
    <scope>NUCLEOTIDE SEQUENCE [LARGE SCALE GENOMIC DNA]</scope>
    <source>
        <strain evidence="9 10">NBRC 107359</strain>
    </source>
</reference>
<keyword evidence="4" id="KW-0964">Secreted</keyword>
<dbReference type="InterPro" id="IPR013784">
    <property type="entry name" value="Carb-bd-like_fold"/>
</dbReference>
<dbReference type="Gene3D" id="2.60.40.10">
    <property type="entry name" value="Immunoglobulins"/>
    <property type="match status" value="2"/>
</dbReference>
<keyword evidence="5 7" id="KW-0732">Signal</keyword>
<dbReference type="PANTHER" id="PTHR23303">
    <property type="entry name" value="CARBOXYPEPTIDASE REGULATORY REGION-CONTAINING"/>
    <property type="match status" value="1"/>
</dbReference>
<dbReference type="SUPFAM" id="SSF49452">
    <property type="entry name" value="Starch-binding domain-like"/>
    <property type="match status" value="3"/>
</dbReference>
<protein>
    <recommendedName>
        <fullName evidence="3">alpha-amylase</fullName>
        <ecNumber evidence="3">3.2.1.1</ecNumber>
    </recommendedName>
    <alternativeName>
        <fullName evidence="6">1,4-alpha-D-glucan glucanohydrolase</fullName>
    </alternativeName>
</protein>
<dbReference type="InterPro" id="IPR051417">
    <property type="entry name" value="SDr/BOS_complex"/>
</dbReference>
<dbReference type="GO" id="GO:0005576">
    <property type="term" value="C:extracellular region"/>
    <property type="evidence" value="ECO:0007669"/>
    <property type="project" value="UniProtKB-SubCell"/>
</dbReference>
<feature type="chain" id="PRO_5035317694" description="alpha-amylase" evidence="7">
    <location>
        <begin position="30"/>
        <end position="767"/>
    </location>
</feature>